<proteinExistence type="inferred from homology"/>
<protein>
    <submittedName>
        <fullName evidence="5">Glycoside hydrolase family 43 protein</fullName>
    </submittedName>
</protein>
<evidence type="ECO:0000313" key="6">
    <source>
        <dbReference type="Proteomes" id="UP001500979"/>
    </source>
</evidence>
<dbReference type="Proteomes" id="UP001500979">
    <property type="component" value="Unassembled WGS sequence"/>
</dbReference>
<name>A0ABN3VK53_9PSEU</name>
<reference evidence="5 6" key="1">
    <citation type="journal article" date="2019" name="Int. J. Syst. Evol. Microbiol.">
        <title>The Global Catalogue of Microorganisms (GCM) 10K type strain sequencing project: providing services to taxonomists for standard genome sequencing and annotation.</title>
        <authorList>
            <consortium name="The Broad Institute Genomics Platform"/>
            <consortium name="The Broad Institute Genome Sequencing Center for Infectious Disease"/>
            <person name="Wu L."/>
            <person name="Ma J."/>
        </authorList>
    </citation>
    <scope>NUCLEOTIDE SEQUENCE [LARGE SCALE GENOMIC DNA]</scope>
    <source>
        <strain evidence="5 6">JCM 9383</strain>
    </source>
</reference>
<gene>
    <name evidence="5" type="ORF">GCM10010470_50080</name>
</gene>
<keyword evidence="6" id="KW-1185">Reference proteome</keyword>
<keyword evidence="3 4" id="KW-0326">Glycosidase</keyword>
<keyword evidence="2 4" id="KW-0378">Hydrolase</keyword>
<sequence length="285" mass="30969">MAVQVIDRNFPDPDILEHNGVFHAYATNSPDHHVQVATAARLAGPWQQRADALPRLPGWVGKNDAGSSNVWAPDVSRRPDGTFLLYYSAFHGKNRRQSIGAALCEQPGGPFTPVGAEPLIAGPERGEIIDPASFVDEDGRRYLLYRDGLDTPTIRLRPLATDGLTQTGEETVLVRADRPEENGIVEAPVLIRRPEGYVLFYSAQWFNSGKYFCNYATSTSLTGPYTKAEGAFLSRDTVGVTDPGGQDVVADGSRIVFHGDLGEPGGPRGVWVAELGWDGLRPRLG</sequence>
<evidence type="ECO:0000256" key="2">
    <source>
        <dbReference type="ARBA" id="ARBA00022801"/>
    </source>
</evidence>
<dbReference type="RefSeq" id="WP_344683673.1">
    <property type="nucleotide sequence ID" value="NZ_BAAAUX010000020.1"/>
</dbReference>
<organism evidence="5 6">
    <name type="scientific">Saccharopolyspora taberi</name>
    <dbReference type="NCBI Taxonomy" id="60895"/>
    <lineage>
        <taxon>Bacteria</taxon>
        <taxon>Bacillati</taxon>
        <taxon>Actinomycetota</taxon>
        <taxon>Actinomycetes</taxon>
        <taxon>Pseudonocardiales</taxon>
        <taxon>Pseudonocardiaceae</taxon>
        <taxon>Saccharopolyspora</taxon>
    </lineage>
</organism>
<dbReference type="InterPro" id="IPR051795">
    <property type="entry name" value="Glycosyl_Hydrlase_43"/>
</dbReference>
<dbReference type="GO" id="GO:0016787">
    <property type="term" value="F:hydrolase activity"/>
    <property type="evidence" value="ECO:0007669"/>
    <property type="project" value="UniProtKB-KW"/>
</dbReference>
<dbReference type="Pfam" id="PF04616">
    <property type="entry name" value="Glyco_hydro_43"/>
    <property type="match status" value="1"/>
</dbReference>
<dbReference type="SUPFAM" id="SSF75005">
    <property type="entry name" value="Arabinanase/levansucrase/invertase"/>
    <property type="match status" value="1"/>
</dbReference>
<evidence type="ECO:0000313" key="5">
    <source>
        <dbReference type="EMBL" id="GAA2808807.1"/>
    </source>
</evidence>
<evidence type="ECO:0000256" key="1">
    <source>
        <dbReference type="ARBA" id="ARBA00009865"/>
    </source>
</evidence>
<dbReference type="PANTHER" id="PTHR42812:SF5">
    <property type="entry name" value="ENDO-ARABINASE"/>
    <property type="match status" value="1"/>
</dbReference>
<accession>A0ABN3VK53</accession>
<comment type="similarity">
    <text evidence="1 4">Belongs to the glycosyl hydrolase 43 family.</text>
</comment>
<dbReference type="InterPro" id="IPR023296">
    <property type="entry name" value="Glyco_hydro_beta-prop_sf"/>
</dbReference>
<evidence type="ECO:0000256" key="4">
    <source>
        <dbReference type="RuleBase" id="RU361187"/>
    </source>
</evidence>
<comment type="caution">
    <text evidence="5">The sequence shown here is derived from an EMBL/GenBank/DDBJ whole genome shotgun (WGS) entry which is preliminary data.</text>
</comment>
<evidence type="ECO:0000256" key="3">
    <source>
        <dbReference type="ARBA" id="ARBA00023295"/>
    </source>
</evidence>
<dbReference type="PANTHER" id="PTHR42812">
    <property type="entry name" value="BETA-XYLOSIDASE"/>
    <property type="match status" value="1"/>
</dbReference>
<dbReference type="InterPro" id="IPR006710">
    <property type="entry name" value="Glyco_hydro_43"/>
</dbReference>
<dbReference type="Gene3D" id="2.115.10.20">
    <property type="entry name" value="Glycosyl hydrolase domain, family 43"/>
    <property type="match status" value="1"/>
</dbReference>
<dbReference type="EMBL" id="BAAAUX010000020">
    <property type="protein sequence ID" value="GAA2808807.1"/>
    <property type="molecule type" value="Genomic_DNA"/>
</dbReference>
<dbReference type="CDD" id="cd08999">
    <property type="entry name" value="GH43_ABN-like"/>
    <property type="match status" value="1"/>
</dbReference>